<feature type="domain" description="NTF2" evidence="1">
    <location>
        <begin position="17"/>
        <end position="182"/>
    </location>
</feature>
<dbReference type="EMBL" id="ML994177">
    <property type="protein sequence ID" value="KAF2198025.1"/>
    <property type="molecule type" value="Genomic_DNA"/>
</dbReference>
<dbReference type="InterPro" id="IPR018222">
    <property type="entry name" value="Nuclear_transport_factor_2_euk"/>
</dbReference>
<dbReference type="PROSITE" id="PS50177">
    <property type="entry name" value="NTF2_DOMAIN"/>
    <property type="match status" value="1"/>
</dbReference>
<comment type="caution">
    <text evidence="2">The sequence shown here is derived from an EMBL/GenBank/DDBJ whole genome shotgun (WGS) entry which is preliminary data.</text>
</comment>
<dbReference type="AlphaFoldDB" id="A0A9P4JEZ3"/>
<protein>
    <recommendedName>
        <fullName evidence="1">NTF2 domain-containing protein</fullName>
    </recommendedName>
</protein>
<evidence type="ECO:0000259" key="1">
    <source>
        <dbReference type="PROSITE" id="PS50177"/>
    </source>
</evidence>
<keyword evidence="3" id="KW-1185">Reference proteome</keyword>
<dbReference type="SUPFAM" id="SSF54427">
    <property type="entry name" value="NTF2-like"/>
    <property type="match status" value="1"/>
</dbReference>
<dbReference type="Proteomes" id="UP000799536">
    <property type="component" value="Unassembled WGS sequence"/>
</dbReference>
<gene>
    <name evidence="2" type="ORF">GQ43DRAFT_465947</name>
</gene>
<reference evidence="2" key="1">
    <citation type="journal article" date="2020" name="Stud. Mycol.">
        <title>101 Dothideomycetes genomes: a test case for predicting lifestyles and emergence of pathogens.</title>
        <authorList>
            <person name="Haridas S."/>
            <person name="Albert R."/>
            <person name="Binder M."/>
            <person name="Bloem J."/>
            <person name="Labutti K."/>
            <person name="Salamov A."/>
            <person name="Andreopoulos B."/>
            <person name="Baker S."/>
            <person name="Barry K."/>
            <person name="Bills G."/>
            <person name="Bluhm B."/>
            <person name="Cannon C."/>
            <person name="Castanera R."/>
            <person name="Culley D."/>
            <person name="Daum C."/>
            <person name="Ezra D."/>
            <person name="Gonzalez J."/>
            <person name="Henrissat B."/>
            <person name="Kuo A."/>
            <person name="Liang C."/>
            <person name="Lipzen A."/>
            <person name="Lutzoni F."/>
            <person name="Magnuson J."/>
            <person name="Mondo S."/>
            <person name="Nolan M."/>
            <person name="Ohm R."/>
            <person name="Pangilinan J."/>
            <person name="Park H.-J."/>
            <person name="Ramirez L."/>
            <person name="Alfaro M."/>
            <person name="Sun H."/>
            <person name="Tritt A."/>
            <person name="Yoshinaga Y."/>
            <person name="Zwiers L.-H."/>
            <person name="Turgeon B."/>
            <person name="Goodwin S."/>
            <person name="Spatafora J."/>
            <person name="Crous P."/>
            <person name="Grigoriev I."/>
        </authorList>
    </citation>
    <scope>NUCLEOTIDE SEQUENCE</scope>
    <source>
        <strain evidence="2">ATCC 74209</strain>
    </source>
</reference>
<accession>A0A9P4JEZ3</accession>
<sequence length="234" mass="26525">MADDTILDRFDTVACEAADTFVDAYYEALRHDRPSISSFYCAKGTKGSLPVPNIAWNGNTYTDAFEFQLYVEELTYLNFEVECVNCIVLDPKCVPVEQLKRGGDNPENALERGMSFTILATGKVRVQEQLKGPLRSFSESFVMVPNPDYEPKQVVIGDRQKSEEEATKWNRAWLIETQNFRFTEWGEEELPKKDEGVKMAIDSKKRKDTNGETNGMKRNAFAGFAAAGLFSKKR</sequence>
<dbReference type="OrthoDB" id="25408at2759"/>
<name>A0A9P4JEZ3_9PLEO</name>
<evidence type="ECO:0000313" key="3">
    <source>
        <dbReference type="Proteomes" id="UP000799536"/>
    </source>
</evidence>
<proteinExistence type="predicted"/>
<organism evidence="2 3">
    <name type="scientific">Delitschia confertaspora ATCC 74209</name>
    <dbReference type="NCBI Taxonomy" id="1513339"/>
    <lineage>
        <taxon>Eukaryota</taxon>
        <taxon>Fungi</taxon>
        <taxon>Dikarya</taxon>
        <taxon>Ascomycota</taxon>
        <taxon>Pezizomycotina</taxon>
        <taxon>Dothideomycetes</taxon>
        <taxon>Pleosporomycetidae</taxon>
        <taxon>Pleosporales</taxon>
        <taxon>Delitschiaceae</taxon>
        <taxon>Delitschia</taxon>
    </lineage>
</organism>
<dbReference type="InterPro" id="IPR032710">
    <property type="entry name" value="NTF2-like_dom_sf"/>
</dbReference>
<dbReference type="Gene3D" id="3.10.450.50">
    <property type="match status" value="1"/>
</dbReference>
<evidence type="ECO:0000313" key="2">
    <source>
        <dbReference type="EMBL" id="KAF2198025.1"/>
    </source>
</evidence>